<accession>A0A2G9R5A4</accession>
<dbReference type="PROSITE" id="PS50297">
    <property type="entry name" value="ANK_REP_REGION"/>
    <property type="match status" value="1"/>
</dbReference>
<dbReference type="Gene3D" id="1.25.40.20">
    <property type="entry name" value="Ankyrin repeat-containing domain"/>
    <property type="match status" value="1"/>
</dbReference>
<protein>
    <submittedName>
        <fullName evidence="2">Uncharacterized protein</fullName>
    </submittedName>
</protein>
<evidence type="ECO:0000313" key="2">
    <source>
        <dbReference type="EMBL" id="PIO23046.1"/>
    </source>
</evidence>
<dbReference type="Pfam" id="PF00023">
    <property type="entry name" value="Ank"/>
    <property type="match status" value="1"/>
</dbReference>
<feature type="repeat" description="ANK" evidence="1">
    <location>
        <begin position="39"/>
        <end position="71"/>
    </location>
</feature>
<evidence type="ECO:0000256" key="1">
    <source>
        <dbReference type="PROSITE-ProRule" id="PRU00023"/>
    </source>
</evidence>
<proteinExistence type="predicted"/>
<organism evidence="2 3">
    <name type="scientific">Aquarana catesbeiana</name>
    <name type="common">American bullfrog</name>
    <name type="synonym">Rana catesbeiana</name>
    <dbReference type="NCBI Taxonomy" id="8400"/>
    <lineage>
        <taxon>Eukaryota</taxon>
        <taxon>Metazoa</taxon>
        <taxon>Chordata</taxon>
        <taxon>Craniata</taxon>
        <taxon>Vertebrata</taxon>
        <taxon>Euteleostomi</taxon>
        <taxon>Amphibia</taxon>
        <taxon>Batrachia</taxon>
        <taxon>Anura</taxon>
        <taxon>Neobatrachia</taxon>
        <taxon>Ranoidea</taxon>
        <taxon>Ranidae</taxon>
        <taxon>Aquarana</taxon>
    </lineage>
</organism>
<dbReference type="SMART" id="SM00248">
    <property type="entry name" value="ANK"/>
    <property type="match status" value="1"/>
</dbReference>
<dbReference type="OrthoDB" id="194358at2759"/>
<sequence length="409" mass="45443">MPNTATLGHPAVLEPKTRWDFRGSSARRVLGYQSLLLSHVRTCLHWACKRNHPHIVSYLLEAGADKDIFTNKGEKAAQLTSKREIKRVLGGKGHHRVSVLLYAMQVDQWEGPAGCRTYLPENITAPCLSNPLKNLQEEQPRKDALVEDLEAEEVKPEADLSFIPNYLANPPFPYGYTRDSAVKQETTPATFAENGNPHIAPPPPPTSFPLLSNGVENIHLTTSVKKEDKFPSLFYNGEVQIPPECAHSPVQAGSVCQTPVSQNRGMFSPLPSNLPHSAAHGGPMQVFQPFFFTGAFPSNMKGTAARFAGGSQIGLLPCRRRLGGHVFQIPPPSAHYQLQHCLLYIRPEFIKLVWGGDGNYTLQSSDKDVARLQDFQELELVLKYDHSPFRNATLTDRPCFNKKASQLTY</sequence>
<dbReference type="Proteomes" id="UP000228934">
    <property type="component" value="Unassembled WGS sequence"/>
</dbReference>
<reference evidence="3" key="1">
    <citation type="journal article" date="2017" name="Nat. Commun.">
        <title>The North American bullfrog draft genome provides insight into hormonal regulation of long noncoding RNA.</title>
        <authorList>
            <person name="Hammond S.A."/>
            <person name="Warren R.L."/>
            <person name="Vandervalk B.P."/>
            <person name="Kucuk E."/>
            <person name="Khan H."/>
            <person name="Gibb E.A."/>
            <person name="Pandoh P."/>
            <person name="Kirk H."/>
            <person name="Zhao Y."/>
            <person name="Jones M."/>
            <person name="Mungall A.J."/>
            <person name="Coope R."/>
            <person name="Pleasance S."/>
            <person name="Moore R.A."/>
            <person name="Holt R.A."/>
            <person name="Round J.M."/>
            <person name="Ohora S."/>
            <person name="Walle B.V."/>
            <person name="Veldhoen N."/>
            <person name="Helbing C.C."/>
            <person name="Birol I."/>
        </authorList>
    </citation>
    <scope>NUCLEOTIDE SEQUENCE [LARGE SCALE GENOMIC DNA]</scope>
</reference>
<dbReference type="InterPro" id="IPR039195">
    <property type="entry name" value="ANKRD40"/>
</dbReference>
<keyword evidence="3" id="KW-1185">Reference proteome</keyword>
<evidence type="ECO:0000313" key="3">
    <source>
        <dbReference type="Proteomes" id="UP000228934"/>
    </source>
</evidence>
<dbReference type="EMBL" id="KV973476">
    <property type="protein sequence ID" value="PIO23046.1"/>
    <property type="molecule type" value="Genomic_DNA"/>
</dbReference>
<keyword evidence="1" id="KW-0040">ANK repeat</keyword>
<dbReference type="AlphaFoldDB" id="A0A2G9R5A4"/>
<dbReference type="PROSITE" id="PS50088">
    <property type="entry name" value="ANK_REPEAT"/>
    <property type="match status" value="1"/>
</dbReference>
<dbReference type="PANTHER" id="PTHR24192">
    <property type="entry name" value="ANKYRIN REPEAT DOMAIN 40"/>
    <property type="match status" value="1"/>
</dbReference>
<dbReference type="InterPro" id="IPR036770">
    <property type="entry name" value="Ankyrin_rpt-contain_sf"/>
</dbReference>
<dbReference type="PANTHER" id="PTHR24192:SF3">
    <property type="entry name" value="ANKYRIN REPEAT DOMAIN 40"/>
    <property type="match status" value="1"/>
</dbReference>
<gene>
    <name evidence="2" type="ORF">AB205_0173950</name>
</gene>
<dbReference type="SUPFAM" id="SSF48403">
    <property type="entry name" value="Ankyrin repeat"/>
    <property type="match status" value="1"/>
</dbReference>
<name>A0A2G9R5A4_AQUCT</name>
<dbReference type="InterPro" id="IPR002110">
    <property type="entry name" value="Ankyrin_rpt"/>
</dbReference>